<dbReference type="EMBL" id="JABXJK010000013">
    <property type="protein sequence ID" value="MBA0971921.1"/>
    <property type="molecule type" value="Genomic_DNA"/>
</dbReference>
<dbReference type="RefSeq" id="WP_003128523.1">
    <property type="nucleotide sequence ID" value="NZ_BSYC01000002.1"/>
</dbReference>
<dbReference type="Proteomes" id="UP001241571">
    <property type="component" value="Unassembled WGS sequence"/>
</dbReference>
<protein>
    <submittedName>
        <fullName evidence="4">Uncharacterized protein</fullName>
    </submittedName>
</protein>
<dbReference type="Proteomes" id="UP000571857">
    <property type="component" value="Unassembled WGS sequence"/>
</dbReference>
<evidence type="ECO:0000313" key="5">
    <source>
        <dbReference type="EMBL" id="QOG26055.1"/>
    </source>
</evidence>
<evidence type="ECO:0000313" key="7">
    <source>
        <dbReference type="Proteomes" id="UP000254807"/>
    </source>
</evidence>
<reference evidence="6 7" key="1">
    <citation type="submission" date="2018-06" db="EMBL/GenBank/DDBJ databases">
        <authorList>
            <consortium name="Pathogen Informatics"/>
            <person name="Doyle S."/>
        </authorList>
    </citation>
    <scope>NUCLEOTIDE SEQUENCE [LARGE SCALE GENOMIC DNA]</scope>
    <source>
        <strain evidence="6 7">NCTC12360</strain>
    </source>
</reference>
<reference evidence="3" key="5">
    <citation type="submission" date="2023-03" db="EMBL/GenBank/DDBJ databases">
        <authorList>
            <person name="Shen W."/>
            <person name="Cai J."/>
        </authorList>
    </citation>
    <scope>NUCLEOTIDE SEQUENCE</scope>
    <source>
        <strain evidence="3">K69-2</strain>
    </source>
</reference>
<dbReference type="OrthoDB" id="2186696at2"/>
<accession>A0A1L8U2M3</accession>
<dbReference type="EMBL" id="CP050485">
    <property type="protein sequence ID" value="QOG26055.1"/>
    <property type="molecule type" value="Genomic_DNA"/>
</dbReference>
<evidence type="ECO:0000313" key="1">
    <source>
        <dbReference type="EMBL" id="MBA0971921.1"/>
    </source>
</evidence>
<evidence type="ECO:0000313" key="11">
    <source>
        <dbReference type="Proteomes" id="UP001241571"/>
    </source>
</evidence>
<proteinExistence type="predicted"/>
<dbReference type="Proteomes" id="UP000516696">
    <property type="component" value="Chromosome"/>
</dbReference>
<evidence type="ECO:0000313" key="10">
    <source>
        <dbReference type="Proteomes" id="UP000571857"/>
    </source>
</evidence>
<dbReference type="EMBL" id="UFYW01000001">
    <property type="protein sequence ID" value="STD84051.1"/>
    <property type="molecule type" value="Genomic_DNA"/>
</dbReference>
<reference evidence="4 8" key="2">
    <citation type="submission" date="2019-04" db="EMBL/GenBank/DDBJ databases">
        <title>Step-wise assembly of the neonatal virome modulated by breast feeding.</title>
        <authorList>
            <person name="Liang G."/>
            <person name="Bushman F."/>
        </authorList>
    </citation>
    <scope>NUCLEOTIDE SEQUENCE [LARGE SCALE GENOMIC DNA]</scope>
    <source>
        <strain evidence="4 8">E3404</strain>
    </source>
</reference>
<evidence type="ECO:0000313" key="4">
    <source>
        <dbReference type="EMBL" id="MXS25706.1"/>
    </source>
</evidence>
<evidence type="ECO:0000313" key="6">
    <source>
        <dbReference type="EMBL" id="STD84051.1"/>
    </source>
</evidence>
<evidence type="ECO:0000313" key="9">
    <source>
        <dbReference type="Proteomes" id="UP000516696"/>
    </source>
</evidence>
<sequence length="78" mass="8487">MATFGKFETTVVPSAEGANFEVATPVMFTIHGIKQTGTVTKQLKNSAVVELNQTAENQKLVTQSNGVLIINYKQLTKM</sequence>
<reference evidence="2 11" key="6">
    <citation type="submission" date="2023-06" db="EMBL/GenBank/DDBJ databases">
        <title>Acute promotion of culturable opportunistic pathogens and persistent increase of antibiotic resistance following antibiotic exposure in mouse gut microbiota.</title>
        <authorList>
            <person name="Li L."/>
            <person name="Wang B."/>
            <person name="Sun Y."/>
            <person name="Wang M."/>
            <person name="Xu H."/>
        </authorList>
    </citation>
    <scope>NUCLEOTIDE SEQUENCE [LARGE SCALE GENOMIC DNA]</scope>
    <source>
        <strain evidence="2 11">CRI2_2</strain>
    </source>
</reference>
<dbReference type="EMBL" id="JASUBT010000012">
    <property type="protein sequence ID" value="MDL4937059.1"/>
    <property type="molecule type" value="Genomic_DNA"/>
</dbReference>
<reference evidence="5 9" key="3">
    <citation type="submission" date="2020-03" db="EMBL/GenBank/DDBJ databases">
        <title>Characterization of ganglioside-mimicking enterococci.</title>
        <authorList>
            <person name="Patry R.T."/>
            <person name="Nothaft H."/>
            <person name="Bridger R."/>
            <person name="Shajahan A."/>
            <person name="Huynh S."/>
            <person name="Sanchez S."/>
            <person name="Azadi P."/>
            <person name="Cooper K."/>
            <person name="Miller W.G."/>
            <person name="Parker C.T."/>
            <person name="Wells L."/>
            <person name="Szymanski C.M."/>
        </authorList>
    </citation>
    <scope>NUCLEOTIDE SEQUENCE [LARGE SCALE GENOMIC DNA]</scope>
    <source>
        <strain evidence="5 9">EGM181</strain>
    </source>
</reference>
<dbReference type="EMBL" id="WVTI01000004">
    <property type="protein sequence ID" value="MXS25706.1"/>
    <property type="molecule type" value="Genomic_DNA"/>
</dbReference>
<dbReference type="GeneID" id="93222371"/>
<dbReference type="AlphaFoldDB" id="A0A1L8U2M3"/>
<dbReference type="EMBL" id="JARPZN010000009">
    <property type="protein sequence ID" value="MDT2690954.1"/>
    <property type="molecule type" value="Genomic_DNA"/>
</dbReference>
<gene>
    <name evidence="5" type="ORF">EGM181_01625</name>
    <name evidence="4" type="ORF">GTI89_06515</name>
    <name evidence="1" type="ORF">HWH42_04810</name>
    <name evidence="6" type="ORF">NCTC12360_02572</name>
    <name evidence="3" type="ORF">P7E30_12180</name>
    <name evidence="2" type="ORF">QRX88_15235</name>
</gene>
<dbReference type="Proteomes" id="UP000254807">
    <property type="component" value="Unassembled WGS sequence"/>
</dbReference>
<dbReference type="Proteomes" id="UP000439965">
    <property type="component" value="Unassembled WGS sequence"/>
</dbReference>
<evidence type="ECO:0000313" key="3">
    <source>
        <dbReference type="EMBL" id="MDT2690954.1"/>
    </source>
</evidence>
<keyword evidence="7" id="KW-1185">Reference proteome</keyword>
<evidence type="ECO:0000313" key="8">
    <source>
        <dbReference type="Proteomes" id="UP000439965"/>
    </source>
</evidence>
<organism evidence="4 8">
    <name type="scientific">Enterococcus gallinarum</name>
    <dbReference type="NCBI Taxonomy" id="1353"/>
    <lineage>
        <taxon>Bacteria</taxon>
        <taxon>Bacillati</taxon>
        <taxon>Bacillota</taxon>
        <taxon>Bacilli</taxon>
        <taxon>Lactobacillales</taxon>
        <taxon>Enterococcaceae</taxon>
        <taxon>Enterococcus</taxon>
    </lineage>
</organism>
<evidence type="ECO:0000313" key="2">
    <source>
        <dbReference type="EMBL" id="MDL4937059.1"/>
    </source>
</evidence>
<reference evidence="1 10" key="4">
    <citation type="submission" date="2020-06" db="EMBL/GenBank/DDBJ databases">
        <title>Crossreactivity between MHC class I-restricted antigens from cancer cells and an enterococcal bacteriophage.</title>
        <authorList>
            <person name="Fluckiger A."/>
            <person name="Daillere R."/>
            <person name="Sassi M."/>
            <person name="Cattoir V."/>
            <person name="Kroemer G."/>
            <person name="Zitvogel L."/>
        </authorList>
    </citation>
    <scope>NUCLEOTIDE SEQUENCE [LARGE SCALE GENOMIC DNA]</scope>
    <source>
        <strain evidence="1 10">EG4</strain>
    </source>
</reference>
<dbReference type="Proteomes" id="UP001183682">
    <property type="component" value="Unassembled WGS sequence"/>
</dbReference>
<name>A0A1L8U2M3_ENTGA</name>